<sequence length="135" mass="14722">MNVLCPSCAAQYDVPQSQMARPRLLRCARCSTEWRVPPAGLPEPVAPNPAEDASPIVVPLLPPIMDAGAMLPLVAAQAKPAGARRGAVLWIVLWLLSLMVIVAGLYAVWHWRGAIGHRWPPSLRLLRMLPEVARP</sequence>
<dbReference type="Pfam" id="PF13717">
    <property type="entry name" value="Zn_ribbon_4"/>
    <property type="match status" value="1"/>
</dbReference>
<dbReference type="InterPro" id="IPR011723">
    <property type="entry name" value="Znf/thioredoxin_put"/>
</dbReference>
<dbReference type="Proteomes" id="UP000500767">
    <property type="component" value="Chromosome"/>
</dbReference>
<feature type="transmembrane region" description="Helical" evidence="1">
    <location>
        <begin position="87"/>
        <end position="109"/>
    </location>
</feature>
<dbReference type="RefSeq" id="WP_171834672.1">
    <property type="nucleotide sequence ID" value="NZ_CP053708.1"/>
</dbReference>
<gene>
    <name evidence="3" type="ORF">HN018_06170</name>
</gene>
<evidence type="ECO:0000259" key="2">
    <source>
        <dbReference type="Pfam" id="PF13717"/>
    </source>
</evidence>
<evidence type="ECO:0000313" key="4">
    <source>
        <dbReference type="Proteomes" id="UP000500767"/>
    </source>
</evidence>
<name>A0A6M8HMP9_9PROT</name>
<dbReference type="KEGG" id="lck:HN018_06170"/>
<protein>
    <recommendedName>
        <fullName evidence="2">Zinc finger/thioredoxin putative domain-containing protein</fullName>
    </recommendedName>
</protein>
<keyword evidence="1" id="KW-0472">Membrane</keyword>
<dbReference type="EMBL" id="CP053708">
    <property type="protein sequence ID" value="QKE89683.1"/>
    <property type="molecule type" value="Genomic_DNA"/>
</dbReference>
<keyword evidence="1" id="KW-1133">Transmembrane helix</keyword>
<keyword evidence="1" id="KW-0812">Transmembrane</keyword>
<dbReference type="NCBIfam" id="TIGR02098">
    <property type="entry name" value="MJ0042_CXXC"/>
    <property type="match status" value="1"/>
</dbReference>
<reference evidence="3 4" key="1">
    <citation type="journal article" date="2014" name="World J. Microbiol. Biotechnol.">
        <title>Biodiversity and physiological characteristics of Antarctic and Arctic lichens-associated bacteria.</title>
        <authorList>
            <person name="Lee Y.M."/>
            <person name="Kim E.H."/>
            <person name="Lee H.K."/>
            <person name="Hong S.G."/>
        </authorList>
    </citation>
    <scope>NUCLEOTIDE SEQUENCE [LARGE SCALE GENOMIC DNA]</scope>
    <source>
        <strain evidence="3 4">PAMC 26569</strain>
    </source>
</reference>
<accession>A0A6M8HMP9</accession>
<organism evidence="3 4">
    <name type="scientific">Lichenicola cladoniae</name>
    <dbReference type="NCBI Taxonomy" id="1484109"/>
    <lineage>
        <taxon>Bacteria</taxon>
        <taxon>Pseudomonadati</taxon>
        <taxon>Pseudomonadota</taxon>
        <taxon>Alphaproteobacteria</taxon>
        <taxon>Acetobacterales</taxon>
        <taxon>Acetobacteraceae</taxon>
        <taxon>Lichenicola</taxon>
    </lineage>
</organism>
<proteinExistence type="predicted"/>
<evidence type="ECO:0000313" key="3">
    <source>
        <dbReference type="EMBL" id="QKE89683.1"/>
    </source>
</evidence>
<dbReference type="AlphaFoldDB" id="A0A6M8HMP9"/>
<feature type="domain" description="Zinc finger/thioredoxin putative" evidence="2">
    <location>
        <begin position="1"/>
        <end position="35"/>
    </location>
</feature>
<keyword evidence="4" id="KW-1185">Reference proteome</keyword>
<evidence type="ECO:0000256" key="1">
    <source>
        <dbReference type="SAM" id="Phobius"/>
    </source>
</evidence>